<comment type="subcellular location">
    <subcellularLocation>
        <location evidence="1">Golgi apparatus</location>
        <location evidence="1">trans-Golgi network membrane</location>
        <topology evidence="1">Multi-pass membrane protein</topology>
    </subcellularLocation>
    <subcellularLocation>
        <location evidence="2">Prevacuolar compartment membrane</location>
        <topology evidence="2">Multi-pass membrane protein</topology>
    </subcellularLocation>
</comment>
<keyword evidence="10 20" id="KW-0472">Membrane</keyword>
<evidence type="ECO:0000313" key="24">
    <source>
        <dbReference type="Proteomes" id="UP001175000"/>
    </source>
</evidence>
<name>A0AA39XG93_9PEZI</name>
<accession>A0AA39XG93</accession>
<dbReference type="Gene3D" id="2.10.70.80">
    <property type="match status" value="2"/>
</dbReference>
<dbReference type="Proteomes" id="UP001175000">
    <property type="component" value="Unassembled WGS sequence"/>
</dbReference>
<evidence type="ECO:0000256" key="7">
    <source>
        <dbReference type="ARBA" id="ARBA00022927"/>
    </source>
</evidence>
<evidence type="ECO:0000256" key="8">
    <source>
        <dbReference type="ARBA" id="ARBA00022989"/>
    </source>
</evidence>
<dbReference type="SUPFAM" id="SSF110296">
    <property type="entry name" value="Oligoxyloglucan reducing end-specific cellobiohydrolase"/>
    <property type="match status" value="2"/>
</dbReference>
<evidence type="ECO:0000256" key="2">
    <source>
        <dbReference type="ARBA" id="ARBA00004488"/>
    </source>
</evidence>
<keyword evidence="11" id="KW-0675">Receptor</keyword>
<evidence type="ECO:0000256" key="6">
    <source>
        <dbReference type="ARBA" id="ARBA00022737"/>
    </source>
</evidence>
<dbReference type="GO" id="GO:0006895">
    <property type="term" value="P:Golgi to endosome transport"/>
    <property type="evidence" value="ECO:0007669"/>
    <property type="project" value="TreeGrafter"/>
</dbReference>
<evidence type="ECO:0000259" key="22">
    <source>
        <dbReference type="SMART" id="SM00602"/>
    </source>
</evidence>
<keyword evidence="9" id="KW-0333">Golgi apparatus</keyword>
<feature type="compositionally biased region" description="Acidic residues" evidence="19">
    <location>
        <begin position="1495"/>
        <end position="1512"/>
    </location>
</feature>
<dbReference type="InterPro" id="IPR050310">
    <property type="entry name" value="VPS10-sortilin"/>
</dbReference>
<dbReference type="InterPro" id="IPR006581">
    <property type="entry name" value="VPS10"/>
</dbReference>
<evidence type="ECO:0000256" key="5">
    <source>
        <dbReference type="ARBA" id="ARBA00022692"/>
    </source>
</evidence>
<feature type="transmembrane region" description="Helical" evidence="20">
    <location>
        <begin position="1424"/>
        <end position="1445"/>
    </location>
</feature>
<keyword evidence="8 20" id="KW-1133">Transmembrane helix</keyword>
<feature type="domain" description="VPS10" evidence="22">
    <location>
        <begin position="52"/>
        <end position="689"/>
    </location>
</feature>
<evidence type="ECO:0000256" key="14">
    <source>
        <dbReference type="ARBA" id="ARBA00031250"/>
    </source>
</evidence>
<evidence type="ECO:0000256" key="4">
    <source>
        <dbReference type="ARBA" id="ARBA00022448"/>
    </source>
</evidence>
<dbReference type="Gene3D" id="2.130.10.10">
    <property type="entry name" value="YVTN repeat-like/Quinoprotein amine dehydrogenase"/>
    <property type="match status" value="2"/>
</dbReference>
<comment type="caution">
    <text evidence="23">The sequence shown here is derived from an EMBL/GenBank/DDBJ whole genome shotgun (WGS) entry which is preliminary data.</text>
</comment>
<feature type="transmembrane region" description="Helical" evidence="20">
    <location>
        <begin position="1372"/>
        <end position="1393"/>
    </location>
</feature>
<keyword evidence="12" id="KW-0325">Glycoprotein</keyword>
<evidence type="ECO:0000256" key="15">
    <source>
        <dbReference type="ARBA" id="ARBA00031354"/>
    </source>
</evidence>
<evidence type="ECO:0000256" key="10">
    <source>
        <dbReference type="ARBA" id="ARBA00023136"/>
    </source>
</evidence>
<evidence type="ECO:0000256" key="3">
    <source>
        <dbReference type="ARBA" id="ARBA00015369"/>
    </source>
</evidence>
<dbReference type="PANTHER" id="PTHR12106">
    <property type="entry name" value="SORTILIN RELATED"/>
    <property type="match status" value="1"/>
</dbReference>
<dbReference type="Gene3D" id="3.30.60.270">
    <property type="match status" value="2"/>
</dbReference>
<dbReference type="Pfam" id="PF15901">
    <property type="entry name" value="Sortilin_C"/>
    <property type="match status" value="2"/>
</dbReference>
<keyword evidence="24" id="KW-1185">Reference proteome</keyword>
<gene>
    <name evidence="23" type="ORF">B0T14DRAFT_416267</name>
</gene>
<organism evidence="23 24">
    <name type="scientific">Immersiella caudata</name>
    <dbReference type="NCBI Taxonomy" id="314043"/>
    <lineage>
        <taxon>Eukaryota</taxon>
        <taxon>Fungi</taxon>
        <taxon>Dikarya</taxon>
        <taxon>Ascomycota</taxon>
        <taxon>Pezizomycotina</taxon>
        <taxon>Sordariomycetes</taxon>
        <taxon>Sordariomycetidae</taxon>
        <taxon>Sordariales</taxon>
        <taxon>Lasiosphaeriaceae</taxon>
        <taxon>Immersiella</taxon>
    </lineage>
</organism>
<feature type="region of interest" description="Disordered" evidence="19">
    <location>
        <begin position="680"/>
        <end position="701"/>
    </location>
</feature>
<sequence length="1512" mass="170434">MRVWGVLKASALLASVLWATPFVAAKKDRPTFSVKAFENQPRNVNYFANSEVIVYQDAEDNNVYRSPDAGATWARVDSVPEGKAWMLFMHEFNDERAYIITQGTKHYRTSDRGKTWSEFNSEAEMSMFRSDILIFHAADPDRIIFNGMVCQGIFCQEVAMYTTDGFKTKAKPLRQNTAGCWWAKSSELFTTGADDLDRNRILCIVMDDFSPFKQDQRLLISDNFFDTTEGTKDIQEFEPNLDSSKAVQGIVNVAAVKKYLLVATTSMNTDEMALFVTDDTKQWHRAMFPAPHESHDHRLMQEAYTVLESTNYSIQIDVMSTRPSNPMGVLFTSNFNGTFFTENIEHTNRNSHGHVDFEKISGIQGIFMVNKVENWKEVENKDSKEKKIVTEITFDDGRAFESVTADGKRIHLHSVTELTNVGRVFSSPAPGIIMGNGNTGDYLKSYKEADLYVSDDAGKTWTKALDGPHKYEFGDQGSIIVAVKATDKEISEISYSLNHGVDWVKESLPDDLKIVPYIITTVQDSTSLKFLLIGKSDGKNPWQVISVDFDGLHEATCKESDLEEWHARTDKDGKPTCLMGHTQSFTRRKKKAECFLKQEFKHAIAKTENCDCTDLDYECDFNFVKDEDGKCVARGPIVAPDDACKKGQTTFMGTSGYRKIPGNTCKDTSEMKEKYKDVERKCEDRGNQPSAPATDKVSQKKKEFGSFDGFRQYYLDRGESNSNGDETVIMRPEKGASNAGDIWITHDQAKSWTKPEALKDEKILAITPHAYFSDLVFFIAKDRKVLYTTDRGVHFQSFKAPTKTSSASFLQFHPDKKNWLVWIGENDDDDKYMIASLSRDRGDHWETIARYVRNCEFTGSTAFKYPNRKEQQIVCLRREKENNNEDTPYVFVVSNDWFENEKVVYKNVKGFATMAEFIVVATEDEKTKTLQAHSSLDGIEWADAHFPLGYKVPHDHEFTVLDSSTHAINMFVAADMDPDRGRGDILKSNSNGTSYVVSVRNVNCNEEFYVDYEKMLGLEGVALVNVVSNPDDKKGPKKLQTKITHNDGALWRYLPTPDKDEFGDFPCRSRGDPTCALHIHGYTERRDHSKMFSSSGAVGVMFGWGNVGAELGPLKDADTFMTTDAGASWKRVRKGRWAWAFGDHGGVMVLAQTTNQASKTKTVYYSLDQGETWKAHDFSEKEVGIQDITTLRSGSSRAFVLWGIDGGELFALNLDFSGFTDRLCKHDDDLKKSDYIIWSAKYPELPDDCLFGHKSQYLRKKNDRKCFNDVKMKSLFKMENCPCGRQDYECDYNYEFVDEHGQCGLVPGYQPISREEWCKKNPDEIEFFKPTGLRKIPLSTCVGGTEFDKLSSPETCPGHEEEFDRKHATSGVAIFFAVTIPVAIAAAAGWWVWRNWSGKFGQIRLGEQGTSAFDSDQPWVKYPVIALSAVVAVVVALPVVASSVWRAVRSVADRWGIGGGGRGGWSRLGGGHANGGTRRFTTRDSFVRGSSDYSVVDDDEGELLGDESDEEV</sequence>
<evidence type="ECO:0000256" key="17">
    <source>
        <dbReference type="ARBA" id="ARBA00032705"/>
    </source>
</evidence>
<evidence type="ECO:0000313" key="23">
    <source>
        <dbReference type="EMBL" id="KAK0633452.1"/>
    </source>
</evidence>
<dbReference type="InterPro" id="IPR031778">
    <property type="entry name" value="Sortilin_N"/>
</dbReference>
<feature type="chain" id="PRO_5041326162" description="Vacuolar protein sorting/targeting protein 10" evidence="21">
    <location>
        <begin position="26"/>
        <end position="1512"/>
    </location>
</feature>
<evidence type="ECO:0000256" key="18">
    <source>
        <dbReference type="ARBA" id="ARBA00032910"/>
    </source>
</evidence>
<dbReference type="GO" id="GO:0005794">
    <property type="term" value="C:Golgi apparatus"/>
    <property type="evidence" value="ECO:0007669"/>
    <property type="project" value="UniProtKB-SubCell"/>
</dbReference>
<feature type="domain" description="VPS10" evidence="22">
    <location>
        <begin position="726"/>
        <end position="1361"/>
    </location>
</feature>
<evidence type="ECO:0000256" key="12">
    <source>
        <dbReference type="ARBA" id="ARBA00023180"/>
    </source>
</evidence>
<dbReference type="GO" id="GO:0005829">
    <property type="term" value="C:cytosol"/>
    <property type="evidence" value="ECO:0007669"/>
    <property type="project" value="GOC"/>
</dbReference>
<evidence type="ECO:0000256" key="16">
    <source>
        <dbReference type="ARBA" id="ARBA00031902"/>
    </source>
</evidence>
<reference evidence="23" key="1">
    <citation type="submission" date="2023-06" db="EMBL/GenBank/DDBJ databases">
        <title>Genome-scale phylogeny and comparative genomics of the fungal order Sordariales.</title>
        <authorList>
            <consortium name="Lawrence Berkeley National Laboratory"/>
            <person name="Hensen N."/>
            <person name="Bonometti L."/>
            <person name="Westerberg I."/>
            <person name="Brannstrom I.O."/>
            <person name="Guillou S."/>
            <person name="Cros-Aarteil S."/>
            <person name="Calhoun S."/>
            <person name="Haridas S."/>
            <person name="Kuo A."/>
            <person name="Mondo S."/>
            <person name="Pangilinan J."/>
            <person name="Riley R."/>
            <person name="Labutti K."/>
            <person name="Andreopoulos B."/>
            <person name="Lipzen A."/>
            <person name="Chen C."/>
            <person name="Yanf M."/>
            <person name="Daum C."/>
            <person name="Ng V."/>
            <person name="Clum A."/>
            <person name="Steindorff A."/>
            <person name="Ohm R."/>
            <person name="Martin F."/>
            <person name="Silar P."/>
            <person name="Natvig D."/>
            <person name="Lalanne C."/>
            <person name="Gautier V."/>
            <person name="Ament-Velasquez S.L."/>
            <person name="Kruys A."/>
            <person name="Hutchinson M.I."/>
            <person name="Powell A.J."/>
            <person name="Barry K."/>
            <person name="Miller A.N."/>
            <person name="Grigoriev I.V."/>
            <person name="Debuchy R."/>
            <person name="Gladieux P."/>
            <person name="Thoren M.H."/>
            <person name="Johannesson H."/>
        </authorList>
    </citation>
    <scope>NUCLEOTIDE SEQUENCE</scope>
    <source>
        <strain evidence="23">CBS 606.72</strain>
    </source>
</reference>
<evidence type="ECO:0000256" key="19">
    <source>
        <dbReference type="SAM" id="MobiDB-lite"/>
    </source>
</evidence>
<dbReference type="Pfam" id="PF15902">
    <property type="entry name" value="Sortilin-Vps10"/>
    <property type="match status" value="2"/>
</dbReference>
<keyword evidence="5 20" id="KW-0812">Transmembrane</keyword>
<evidence type="ECO:0000256" key="20">
    <source>
        <dbReference type="SAM" id="Phobius"/>
    </source>
</evidence>
<proteinExistence type="predicted"/>
<dbReference type="GO" id="GO:0006623">
    <property type="term" value="P:protein targeting to vacuole"/>
    <property type="evidence" value="ECO:0007669"/>
    <property type="project" value="TreeGrafter"/>
</dbReference>
<dbReference type="GO" id="GO:0016020">
    <property type="term" value="C:membrane"/>
    <property type="evidence" value="ECO:0007669"/>
    <property type="project" value="InterPro"/>
</dbReference>
<evidence type="ECO:0000256" key="1">
    <source>
        <dbReference type="ARBA" id="ARBA00004166"/>
    </source>
</evidence>
<evidence type="ECO:0000256" key="21">
    <source>
        <dbReference type="SAM" id="SignalP"/>
    </source>
</evidence>
<feature type="region of interest" description="Disordered" evidence="19">
    <location>
        <begin position="1491"/>
        <end position="1512"/>
    </location>
</feature>
<keyword evidence="6" id="KW-0677">Repeat</keyword>
<evidence type="ECO:0000256" key="13">
    <source>
        <dbReference type="ARBA" id="ARBA00025569"/>
    </source>
</evidence>
<evidence type="ECO:0000256" key="9">
    <source>
        <dbReference type="ARBA" id="ARBA00023034"/>
    </source>
</evidence>
<keyword evidence="4" id="KW-0813">Transport</keyword>
<dbReference type="GO" id="GO:0006896">
    <property type="term" value="P:Golgi to vacuole transport"/>
    <property type="evidence" value="ECO:0007669"/>
    <property type="project" value="TreeGrafter"/>
</dbReference>
<protein>
    <recommendedName>
        <fullName evidence="3">Vacuolar protein sorting/targeting protein 10</fullName>
    </recommendedName>
    <alternativeName>
        <fullName evidence="15">Carboxypeptidase Y receptor</fullName>
    </alternativeName>
    <alternativeName>
        <fullName evidence="14 16">Sortilin VPS10</fullName>
    </alternativeName>
    <alternativeName>
        <fullName evidence="17 18">Vacuolar carboxypeptidase Sorting receptor VPS10</fullName>
    </alternativeName>
</protein>
<feature type="signal peptide" evidence="21">
    <location>
        <begin position="1"/>
        <end position="25"/>
    </location>
</feature>
<dbReference type="InterPro" id="IPR031777">
    <property type="entry name" value="Sortilin_C"/>
</dbReference>
<dbReference type="EMBL" id="JAULSU010000001">
    <property type="protein sequence ID" value="KAK0633452.1"/>
    <property type="molecule type" value="Genomic_DNA"/>
</dbReference>
<evidence type="ECO:0000256" key="11">
    <source>
        <dbReference type="ARBA" id="ARBA00023170"/>
    </source>
</evidence>
<dbReference type="SMART" id="SM00602">
    <property type="entry name" value="VPS10"/>
    <property type="match status" value="2"/>
</dbReference>
<dbReference type="InterPro" id="IPR015943">
    <property type="entry name" value="WD40/YVTN_repeat-like_dom_sf"/>
</dbReference>
<comment type="function">
    <text evidence="13">Functions as a sorting receptor in the Golgi compartment required for the intracellular sorting and delivery of soluble vacuolar proteins, like carboxypeptidase Y (CPY) and proteinase A. Executes multiple rounds of sorting by cycling between the late Golgi and a prevacuolar endosome-like compartment.</text>
</comment>
<keyword evidence="21" id="KW-0732">Signal</keyword>
<keyword evidence="7" id="KW-0653">Protein transport</keyword>
<dbReference type="PANTHER" id="PTHR12106:SF27">
    <property type="entry name" value="SORTILIN-RELATED RECEPTOR"/>
    <property type="match status" value="1"/>
</dbReference>
<dbReference type="FunFam" id="3.30.60.270:FF:000005">
    <property type="entry name" value="Sortilin"/>
    <property type="match status" value="2"/>
</dbReference>